<evidence type="ECO:0000313" key="1">
    <source>
        <dbReference type="EMBL" id="NOI81046.1"/>
    </source>
</evidence>
<proteinExistence type="predicted"/>
<accession>A0AAE5GQ88</accession>
<comment type="caution">
    <text evidence="1">The sequence shown here is derived from an EMBL/GenBank/DDBJ whole genome shotgun (WGS) entry which is preliminary data.</text>
</comment>
<organism evidence="1 2">
    <name type="scientific">Vibrio tubiashii</name>
    <dbReference type="NCBI Taxonomy" id="29498"/>
    <lineage>
        <taxon>Bacteria</taxon>
        <taxon>Pseudomonadati</taxon>
        <taxon>Pseudomonadota</taxon>
        <taxon>Gammaproteobacteria</taxon>
        <taxon>Vibrionales</taxon>
        <taxon>Vibrionaceae</taxon>
        <taxon>Vibrio</taxon>
        <taxon>Vibrio oreintalis group</taxon>
    </lineage>
</organism>
<name>A0AAE5GQ88_9VIBR</name>
<sequence length="241" mass="27052">MESKSVNSNRILPPCRHTLCLALICTTTMASSKDFGIIGPTFPIGEIDMLQWIEQRLKHFERTGKLADLQNEFQARVKRKVQNPPPLPLSTTTTPETFYVNPSLTFPAPVLHPQTGEIIAGKGQTINPFDSATWPTKHAEGFPNVELSKVLLFLDARDAKQRAFANQFTHKKPIKYILTGGNLEQTAQLLGARIYHAQDGFITHKLHIKHVPSLAYQEGVRWRIDEFDVSSLSKEDAEPTP</sequence>
<evidence type="ECO:0000313" key="2">
    <source>
        <dbReference type="Proteomes" id="UP000572722"/>
    </source>
</evidence>
<dbReference type="AlphaFoldDB" id="A0AAE5GQ88"/>
<reference evidence="1 2" key="1">
    <citation type="submission" date="2019-08" db="EMBL/GenBank/DDBJ databases">
        <title>Draft genome sequencing and comparative genomics of hatchery-associated Vibrios.</title>
        <authorList>
            <person name="Kehlet-Delgado H."/>
            <person name="Mueller R.S."/>
        </authorList>
    </citation>
    <scope>NUCLEOTIDE SEQUENCE [LARGE SCALE GENOMIC DNA]</scope>
    <source>
        <strain evidence="1 2">01-65-5-1</strain>
    </source>
</reference>
<dbReference type="InterPro" id="IPR014114">
    <property type="entry name" value="TraW"/>
</dbReference>
<dbReference type="Proteomes" id="UP000572722">
    <property type="component" value="Unassembled WGS sequence"/>
</dbReference>
<gene>
    <name evidence="1" type="primary">traW</name>
    <name evidence="1" type="ORF">F0237_10270</name>
</gene>
<dbReference type="RefSeq" id="WP_171321903.1">
    <property type="nucleotide sequence ID" value="NZ_VTXO01000003.1"/>
</dbReference>
<protein>
    <submittedName>
        <fullName evidence="1">Type-F conjugative transfer system protein TraW</fullName>
    </submittedName>
</protein>
<dbReference type="EMBL" id="VTXO01000003">
    <property type="protein sequence ID" value="NOI81046.1"/>
    <property type="molecule type" value="Genomic_DNA"/>
</dbReference>
<dbReference type="NCBIfam" id="TIGR02743">
    <property type="entry name" value="TraW"/>
    <property type="match status" value="1"/>
</dbReference>